<accession>A0ABM7RCQ7</accession>
<dbReference type="PANTHER" id="PTHR43580:SF2">
    <property type="entry name" value="CYTOKINE-LIKE NUCLEAR FACTOR N-PAC"/>
    <property type="match status" value="1"/>
</dbReference>
<gene>
    <name evidence="5" type="ORF">HAHE_33370</name>
</gene>
<dbReference type="Pfam" id="PF14833">
    <property type="entry name" value="NAD_binding_11"/>
    <property type="match status" value="1"/>
</dbReference>
<feature type="domain" description="3-hydroxyisobutyrate dehydrogenase-like NAD-binding" evidence="4">
    <location>
        <begin position="155"/>
        <end position="272"/>
    </location>
</feature>
<name>A0ABM7RCQ7_9BACT</name>
<dbReference type="InterPro" id="IPR051265">
    <property type="entry name" value="HIBADH-related_NP60_sf"/>
</dbReference>
<dbReference type="Gene3D" id="1.10.1040.10">
    <property type="entry name" value="N-(1-d-carboxylethyl)-l-norvaline Dehydrogenase, domain 2"/>
    <property type="match status" value="1"/>
</dbReference>
<keyword evidence="6" id="KW-1185">Reference proteome</keyword>
<dbReference type="Proteomes" id="UP001374893">
    <property type="component" value="Chromosome"/>
</dbReference>
<dbReference type="SUPFAM" id="SSF48179">
    <property type="entry name" value="6-phosphogluconate dehydrogenase C-terminal domain-like"/>
    <property type="match status" value="1"/>
</dbReference>
<dbReference type="PIRSF" id="PIRSF000103">
    <property type="entry name" value="HIBADH"/>
    <property type="match status" value="1"/>
</dbReference>
<dbReference type="RefSeq" id="WP_338686024.1">
    <property type="nucleotide sequence ID" value="NZ_AP024702.1"/>
</dbReference>
<dbReference type="InterPro" id="IPR013328">
    <property type="entry name" value="6PGD_dom2"/>
</dbReference>
<evidence type="ECO:0000313" key="6">
    <source>
        <dbReference type="Proteomes" id="UP001374893"/>
    </source>
</evidence>
<sequence>MRIGVFGLGIIGSRTASRLQSNPDHEVRLWNRTPKGLDGEVDQAAGAAEGAEVAALYLKDSGAVRQVIEAIQDSLPAGALLLNHSTVDLETTRWLESQSEIRGWRFLDAPFTGSRDAAADGKLVYYAGGEMSLIDEATPLLLETGREVIPCGTVGQATIIKLVTNLISACTVQALSEAMATAMAQGIKPETFAKAVNSNACGSVLSGMKLPTMATGDFTTHFSLDNMLKDSRYVRMLAEGLETPAIDAVSARMAALCEAGMSNLDYSALMAPYLKP</sequence>
<dbReference type="InterPro" id="IPR015815">
    <property type="entry name" value="HIBADH-related"/>
</dbReference>
<keyword evidence="2" id="KW-0520">NAD</keyword>
<evidence type="ECO:0000256" key="1">
    <source>
        <dbReference type="ARBA" id="ARBA00023002"/>
    </source>
</evidence>
<dbReference type="EMBL" id="AP024702">
    <property type="protein sequence ID" value="BCX49429.1"/>
    <property type="molecule type" value="Genomic_DNA"/>
</dbReference>
<evidence type="ECO:0000313" key="5">
    <source>
        <dbReference type="EMBL" id="BCX49429.1"/>
    </source>
</evidence>
<evidence type="ECO:0000256" key="2">
    <source>
        <dbReference type="ARBA" id="ARBA00023027"/>
    </source>
</evidence>
<evidence type="ECO:0000259" key="3">
    <source>
        <dbReference type="Pfam" id="PF03446"/>
    </source>
</evidence>
<dbReference type="SUPFAM" id="SSF51735">
    <property type="entry name" value="NAD(P)-binding Rossmann-fold domains"/>
    <property type="match status" value="1"/>
</dbReference>
<proteinExistence type="predicted"/>
<dbReference type="PANTHER" id="PTHR43580">
    <property type="entry name" value="OXIDOREDUCTASE GLYR1-RELATED"/>
    <property type="match status" value="1"/>
</dbReference>
<evidence type="ECO:0000259" key="4">
    <source>
        <dbReference type="Pfam" id="PF14833"/>
    </source>
</evidence>
<dbReference type="InterPro" id="IPR006115">
    <property type="entry name" value="6PGDH_NADP-bd"/>
</dbReference>
<dbReference type="Pfam" id="PF03446">
    <property type="entry name" value="NAD_binding_2"/>
    <property type="match status" value="1"/>
</dbReference>
<protein>
    <submittedName>
        <fullName evidence="5">Oxidoreductase</fullName>
    </submittedName>
</protein>
<dbReference type="InterPro" id="IPR008927">
    <property type="entry name" value="6-PGluconate_DH-like_C_sf"/>
</dbReference>
<dbReference type="InterPro" id="IPR036291">
    <property type="entry name" value="NAD(P)-bd_dom_sf"/>
</dbReference>
<keyword evidence="1" id="KW-0560">Oxidoreductase</keyword>
<dbReference type="Gene3D" id="3.40.50.720">
    <property type="entry name" value="NAD(P)-binding Rossmann-like Domain"/>
    <property type="match status" value="1"/>
</dbReference>
<feature type="domain" description="6-phosphogluconate dehydrogenase NADP-binding" evidence="3">
    <location>
        <begin position="2"/>
        <end position="151"/>
    </location>
</feature>
<organism evidence="5 6">
    <name type="scientific">Haloferula helveola</name>
    <dbReference type="NCBI Taxonomy" id="490095"/>
    <lineage>
        <taxon>Bacteria</taxon>
        <taxon>Pseudomonadati</taxon>
        <taxon>Verrucomicrobiota</taxon>
        <taxon>Verrucomicrobiia</taxon>
        <taxon>Verrucomicrobiales</taxon>
        <taxon>Verrucomicrobiaceae</taxon>
        <taxon>Haloferula</taxon>
    </lineage>
</organism>
<reference evidence="5 6" key="1">
    <citation type="submission" date="2021-06" db="EMBL/GenBank/DDBJ databases">
        <title>Complete genome of Haloferula helveola possessing various polysaccharide degrading enzymes.</title>
        <authorList>
            <person name="Takami H."/>
            <person name="Huang C."/>
            <person name="Hamasaki K."/>
        </authorList>
    </citation>
    <scope>NUCLEOTIDE SEQUENCE [LARGE SCALE GENOMIC DNA]</scope>
    <source>
        <strain evidence="5 6">CN-1</strain>
    </source>
</reference>
<dbReference type="InterPro" id="IPR029154">
    <property type="entry name" value="HIBADH-like_NADP-bd"/>
</dbReference>